<protein>
    <submittedName>
        <fullName evidence="6">WD40 repeat-like protein</fullName>
    </submittedName>
</protein>
<evidence type="ECO:0000259" key="4">
    <source>
        <dbReference type="PROSITE" id="PS50004"/>
    </source>
</evidence>
<keyword evidence="7" id="KW-1185">Reference proteome</keyword>
<feature type="repeat" description="WD" evidence="3">
    <location>
        <begin position="1332"/>
        <end position="1373"/>
    </location>
</feature>
<dbReference type="SMART" id="SM00320">
    <property type="entry name" value="WD40"/>
    <property type="match status" value="15"/>
</dbReference>
<dbReference type="InterPro" id="IPR015943">
    <property type="entry name" value="WD40/YVTN_repeat-like_dom_sf"/>
</dbReference>
<dbReference type="SUPFAM" id="SSF49562">
    <property type="entry name" value="C2 domain (Calcium/lipid-binding domain, CaLB)"/>
    <property type="match status" value="1"/>
</dbReference>
<feature type="repeat" description="WD" evidence="3">
    <location>
        <begin position="1160"/>
        <end position="1201"/>
    </location>
</feature>
<comment type="caution">
    <text evidence="6">The sequence shown here is derived from an EMBL/GenBank/DDBJ whole genome shotgun (WGS) entry which is preliminary data.</text>
</comment>
<feature type="repeat" description="WD" evidence="3">
    <location>
        <begin position="859"/>
        <end position="900"/>
    </location>
</feature>
<sequence>MPLTLLGAADDIVWVPGWRDRGKPPNLYVEVYSNKDRILKTRVVERNIKPTWNDSLDLTLPLPPSMILTFRLYHDAPGPDVFIAKAETSVADLMEQSHSNEGVWLDMKARKGGAEVLGRLSVSCSAFTGDKAIEQMSEDTTKMKLPSLVGQALDSVAAVEGFESSGAKLVGDVSDSVAAVEGFQSSGAKLSGALNGILSALENIVKVGDELAKIHPYANAAWKVLTSVYKMVKNQQEADDKVVKLVEAMVMLYSFAKEVDSVMKNSKLQEIVLCITMQTMECALLIREYSGHGFLGTRSKIIEDITELLTTPSEARIIWLSGVAGSGKSTVATSVSEYFRGLGRLGTFLCFTRNDVGESDPTLVLHTIALGLAKAHPHIERAICMALSRDSNLVGAPIEKQFQELFLRPLESVKQHLIGPFIVIMDALDECADDSRNVLGNLIANSFTKLPAAFRFFVTSRPDSDITRLFRNKTAVQELSLDIASESHNDISLYICDRLATIRQAHPDLNPIWPGDQTVQQLISLSGNLFIWAATALDFIQGKKSFQPHTRLQTLLKTPFQTGGNLDQLYTLALRSDGDWDDEEFRESATAILAAIVLAKVPMTDSVMDSILCLDDGTASRVLKFLGSVIQWSAGQPARTLHASFGDFLVQPNNSGPNYPWFFDVAMAKRSLASGCLTVLQKHLRFNICRLPDSHLLNSEVPGSPESHLSPALKYASRFWGPHLGDSEFDDQILVSLESFLTRQFLFWLEVVSIRQEVPFIAGILQFAQKYALGRDNWIEMFLKDAQKFVSVFAPVIAQSAPHIYISAVPLAPRQSAGHNDGVWSVAFSPDGQRIVSGSGDKMVRIWDATTGAAIGEPLQGHNDGVSSMAFSPDGQCIVSGSYDKTVRIWDAATGAAIGEPLQGHKHWVLSVAFSPDGRRIVSGSYDETVRIWDTATGAVIGEPLQGHNGVVSSVAFSPDGQRIVSGSSDKMVRIWDTATGAVIGEPLQGHNDGVWSVVFSPDGQRIVSGSSDKMVRIWDAATGAVIGEPLQGHNDRVWSVVFSPDGQHIVSGSSDKTVRIWDATTGAAIGEPLQGHNDCVSSVAFSPDGQHIVSGSGDRTVRIWDAATGAAIGEPLQGHNHWVSSVAFSPDGQRIVSGSRDATVRIWDAATGAAIGEPLQGHNDCVSSVVFSPDGQRIVSGSRDATVRIWDAATGAAIGEPLQGHNDCVSSVAFWPDGQRIVSGSRDATVRIWDAATGAAIGEPLQGHNDWVSSVAFSPDGQRIVSGSRDATVRIWDAATGAAIGEPLQGHNDWVSSVAFSPDGQHIVSGSGDRTVRIWDAATGAAIGEPLQGHNNWVSSVAFSPDGQRIVSGSRDATVRIWDAATGAAIGEPLQGHNDWVSSVAFSPDGQHIVSGSGDQTVRIWDAATGAAIGEPLQGHNDGVWSVAFSPDGQRIVFGSDEMSIRNMNTVPGASVSAHCQTQTLVPSSLPHIPPGCFEDGWISSSSSRLMWVPQSLRDDFCMPWCHFVITPRGVKLLDLSSFTHGTEWENCIDQRYRNQY</sequence>
<dbReference type="InterPro" id="IPR000008">
    <property type="entry name" value="C2_dom"/>
</dbReference>
<evidence type="ECO:0000256" key="3">
    <source>
        <dbReference type="PROSITE-ProRule" id="PRU00221"/>
    </source>
</evidence>
<evidence type="ECO:0000256" key="1">
    <source>
        <dbReference type="ARBA" id="ARBA00022574"/>
    </source>
</evidence>
<evidence type="ECO:0000313" key="7">
    <source>
        <dbReference type="Proteomes" id="UP001219525"/>
    </source>
</evidence>
<feature type="domain" description="C2" evidence="4">
    <location>
        <begin position="1"/>
        <end position="105"/>
    </location>
</feature>
<keyword evidence="2" id="KW-0677">Repeat</keyword>
<dbReference type="InterPro" id="IPR020472">
    <property type="entry name" value="WD40_PAC1"/>
</dbReference>
<feature type="repeat" description="WD" evidence="3">
    <location>
        <begin position="1289"/>
        <end position="1330"/>
    </location>
</feature>
<dbReference type="PROSITE" id="PS50082">
    <property type="entry name" value="WD_REPEATS_2"/>
    <property type="match status" value="15"/>
</dbReference>
<dbReference type="InterPro" id="IPR011047">
    <property type="entry name" value="Quinoprotein_ADH-like_sf"/>
</dbReference>
<feature type="domain" description="NACHT" evidence="5">
    <location>
        <begin position="316"/>
        <end position="464"/>
    </location>
</feature>
<dbReference type="PRINTS" id="PR00320">
    <property type="entry name" value="GPROTEINBRPT"/>
</dbReference>
<feature type="repeat" description="WD" evidence="3">
    <location>
        <begin position="902"/>
        <end position="943"/>
    </location>
</feature>
<dbReference type="SUPFAM" id="SSF52540">
    <property type="entry name" value="P-loop containing nucleoside triphosphate hydrolases"/>
    <property type="match status" value="1"/>
</dbReference>
<proteinExistence type="predicted"/>
<feature type="repeat" description="WD" evidence="3">
    <location>
        <begin position="1031"/>
        <end position="1072"/>
    </location>
</feature>
<dbReference type="PROSITE" id="PS00678">
    <property type="entry name" value="WD_REPEATS_1"/>
    <property type="match status" value="14"/>
</dbReference>
<feature type="repeat" description="WD" evidence="3">
    <location>
        <begin position="945"/>
        <end position="986"/>
    </location>
</feature>
<dbReference type="Gene3D" id="2.130.10.10">
    <property type="entry name" value="YVTN repeat-like/Quinoprotein amine dehydrogenase"/>
    <property type="match status" value="7"/>
</dbReference>
<feature type="repeat" description="WD" evidence="3">
    <location>
        <begin position="1375"/>
        <end position="1416"/>
    </location>
</feature>
<gene>
    <name evidence="6" type="ORF">GGX14DRAFT_661881</name>
</gene>
<dbReference type="InterPro" id="IPR050349">
    <property type="entry name" value="WD_LIS1/nudF_dynein_reg"/>
</dbReference>
<reference evidence="6" key="1">
    <citation type="submission" date="2023-03" db="EMBL/GenBank/DDBJ databases">
        <title>Massive genome expansion in bonnet fungi (Mycena s.s.) driven by repeated elements and novel gene families across ecological guilds.</title>
        <authorList>
            <consortium name="Lawrence Berkeley National Laboratory"/>
            <person name="Harder C.B."/>
            <person name="Miyauchi S."/>
            <person name="Viragh M."/>
            <person name="Kuo A."/>
            <person name="Thoen E."/>
            <person name="Andreopoulos B."/>
            <person name="Lu D."/>
            <person name="Skrede I."/>
            <person name="Drula E."/>
            <person name="Henrissat B."/>
            <person name="Morin E."/>
            <person name="Kohler A."/>
            <person name="Barry K."/>
            <person name="LaButti K."/>
            <person name="Morin E."/>
            <person name="Salamov A."/>
            <person name="Lipzen A."/>
            <person name="Mereny Z."/>
            <person name="Hegedus B."/>
            <person name="Baldrian P."/>
            <person name="Stursova M."/>
            <person name="Weitz H."/>
            <person name="Taylor A."/>
            <person name="Grigoriev I.V."/>
            <person name="Nagy L.G."/>
            <person name="Martin F."/>
            <person name="Kauserud H."/>
        </authorList>
    </citation>
    <scope>NUCLEOTIDE SEQUENCE</scope>
    <source>
        <strain evidence="6">9144</strain>
    </source>
</reference>
<dbReference type="SUPFAM" id="SSF50978">
    <property type="entry name" value="WD40 repeat-like"/>
    <property type="match status" value="1"/>
</dbReference>
<dbReference type="PANTHER" id="PTHR44129">
    <property type="entry name" value="WD REPEAT-CONTAINING PROTEIN POP1"/>
    <property type="match status" value="1"/>
</dbReference>
<feature type="repeat" description="WD" evidence="3">
    <location>
        <begin position="1203"/>
        <end position="1244"/>
    </location>
</feature>
<feature type="repeat" description="WD" evidence="3">
    <location>
        <begin position="1246"/>
        <end position="1287"/>
    </location>
</feature>
<dbReference type="Pfam" id="PF00400">
    <property type="entry name" value="WD40"/>
    <property type="match status" value="15"/>
</dbReference>
<dbReference type="SMART" id="SM00239">
    <property type="entry name" value="C2"/>
    <property type="match status" value="1"/>
</dbReference>
<evidence type="ECO:0000259" key="5">
    <source>
        <dbReference type="PROSITE" id="PS50837"/>
    </source>
</evidence>
<keyword evidence="1 3" id="KW-0853">WD repeat</keyword>
<organism evidence="6 7">
    <name type="scientific">Mycena pura</name>
    <dbReference type="NCBI Taxonomy" id="153505"/>
    <lineage>
        <taxon>Eukaryota</taxon>
        <taxon>Fungi</taxon>
        <taxon>Dikarya</taxon>
        <taxon>Basidiomycota</taxon>
        <taxon>Agaricomycotina</taxon>
        <taxon>Agaricomycetes</taxon>
        <taxon>Agaricomycetidae</taxon>
        <taxon>Agaricales</taxon>
        <taxon>Marasmiineae</taxon>
        <taxon>Mycenaceae</taxon>
        <taxon>Mycena</taxon>
    </lineage>
</organism>
<feature type="repeat" description="WD" evidence="3">
    <location>
        <begin position="1074"/>
        <end position="1115"/>
    </location>
</feature>
<dbReference type="InterPro" id="IPR001680">
    <property type="entry name" value="WD40_rpt"/>
</dbReference>
<evidence type="ECO:0000256" key="2">
    <source>
        <dbReference type="ARBA" id="ARBA00022737"/>
    </source>
</evidence>
<dbReference type="InterPro" id="IPR019775">
    <property type="entry name" value="WD40_repeat_CS"/>
</dbReference>
<dbReference type="InterPro" id="IPR056884">
    <property type="entry name" value="NPHP3-like_N"/>
</dbReference>
<dbReference type="PROSITE" id="PS50837">
    <property type="entry name" value="NACHT"/>
    <property type="match status" value="1"/>
</dbReference>
<dbReference type="InterPro" id="IPR027417">
    <property type="entry name" value="P-loop_NTPase"/>
</dbReference>
<dbReference type="InterPro" id="IPR007111">
    <property type="entry name" value="NACHT_NTPase"/>
</dbReference>
<dbReference type="EMBL" id="JARJCW010000068">
    <property type="protein sequence ID" value="KAJ7199387.1"/>
    <property type="molecule type" value="Genomic_DNA"/>
</dbReference>
<dbReference type="InterPro" id="IPR036322">
    <property type="entry name" value="WD40_repeat_dom_sf"/>
</dbReference>
<evidence type="ECO:0000313" key="6">
    <source>
        <dbReference type="EMBL" id="KAJ7199387.1"/>
    </source>
</evidence>
<dbReference type="Gene3D" id="2.60.40.150">
    <property type="entry name" value="C2 domain"/>
    <property type="match status" value="1"/>
</dbReference>
<dbReference type="Pfam" id="PF24883">
    <property type="entry name" value="NPHP3_N"/>
    <property type="match status" value="1"/>
</dbReference>
<dbReference type="PROSITE" id="PS50294">
    <property type="entry name" value="WD_REPEATS_REGION"/>
    <property type="match status" value="15"/>
</dbReference>
<dbReference type="CDD" id="cd00200">
    <property type="entry name" value="WD40"/>
    <property type="match status" value="2"/>
</dbReference>
<dbReference type="InterPro" id="IPR035892">
    <property type="entry name" value="C2_domain_sf"/>
</dbReference>
<feature type="repeat" description="WD" evidence="3">
    <location>
        <begin position="988"/>
        <end position="1029"/>
    </location>
</feature>
<name>A0AAD6Y8H5_9AGAR</name>
<feature type="repeat" description="WD" evidence="3">
    <location>
        <begin position="1117"/>
        <end position="1158"/>
    </location>
</feature>
<dbReference type="SUPFAM" id="SSF50998">
    <property type="entry name" value="Quinoprotein alcohol dehydrogenase-like"/>
    <property type="match status" value="1"/>
</dbReference>
<dbReference type="PROSITE" id="PS50004">
    <property type="entry name" value="C2"/>
    <property type="match status" value="1"/>
</dbReference>
<feature type="repeat" description="WD" evidence="3">
    <location>
        <begin position="816"/>
        <end position="857"/>
    </location>
</feature>
<dbReference type="Gene3D" id="3.40.50.300">
    <property type="entry name" value="P-loop containing nucleotide triphosphate hydrolases"/>
    <property type="match status" value="1"/>
</dbReference>
<accession>A0AAD6Y8H5</accession>
<feature type="repeat" description="WD" evidence="3">
    <location>
        <begin position="1418"/>
        <end position="1447"/>
    </location>
</feature>
<dbReference type="Pfam" id="PF00168">
    <property type="entry name" value="C2"/>
    <property type="match status" value="1"/>
</dbReference>
<dbReference type="CDD" id="cd00030">
    <property type="entry name" value="C2"/>
    <property type="match status" value="1"/>
</dbReference>
<dbReference type="Proteomes" id="UP001219525">
    <property type="component" value="Unassembled WGS sequence"/>
</dbReference>